<dbReference type="GO" id="GO:0051701">
    <property type="term" value="P:biological process involved in interaction with host"/>
    <property type="evidence" value="ECO:0007669"/>
    <property type="project" value="TreeGrafter"/>
</dbReference>
<accession>A0A1A0QT85</accession>
<evidence type="ECO:0000259" key="2">
    <source>
        <dbReference type="Pfam" id="PF02470"/>
    </source>
</evidence>
<keyword evidence="1" id="KW-0812">Transmembrane</keyword>
<dbReference type="InterPro" id="IPR024516">
    <property type="entry name" value="Mce_C"/>
</dbReference>
<comment type="caution">
    <text evidence="4">The sequence shown here is derived from an EMBL/GenBank/DDBJ whole genome shotgun (WGS) entry which is preliminary data.</text>
</comment>
<name>A0A1A0QT85_MYCPR</name>
<reference evidence="5" key="1">
    <citation type="submission" date="2016-06" db="EMBL/GenBank/DDBJ databases">
        <authorList>
            <person name="Sutton G."/>
            <person name="Brinkac L."/>
            <person name="Sanka R."/>
            <person name="Adams M."/>
            <person name="Lau E."/>
            <person name="Mehaffy C."/>
            <person name="Tameris M."/>
            <person name="Hatherill M."/>
            <person name="Hanekom W."/>
            <person name="Mahomed H."/>
            <person name="Mcshane H."/>
        </authorList>
    </citation>
    <scope>NUCLEOTIDE SEQUENCE [LARGE SCALE GENOMIC DNA]</scope>
    <source>
        <strain evidence="5">852002-51209_SCH5440388</strain>
    </source>
</reference>
<evidence type="ECO:0000313" key="4">
    <source>
        <dbReference type="EMBL" id="OBB24729.1"/>
    </source>
</evidence>
<dbReference type="NCBIfam" id="TIGR00996">
    <property type="entry name" value="Mtu_fam_mce"/>
    <property type="match status" value="1"/>
</dbReference>
<dbReference type="OrthoDB" id="338143at2"/>
<feature type="domain" description="Mammalian cell entry C-terminal" evidence="3">
    <location>
        <begin position="117"/>
        <end position="266"/>
    </location>
</feature>
<dbReference type="PANTHER" id="PTHR33371:SF17">
    <property type="entry name" value="MCE-FAMILY PROTEIN MCE1B"/>
    <property type="match status" value="1"/>
</dbReference>
<dbReference type="Pfam" id="PF02470">
    <property type="entry name" value="MlaD"/>
    <property type="match status" value="1"/>
</dbReference>
<dbReference type="EMBL" id="LZSO01000039">
    <property type="protein sequence ID" value="OBB24729.1"/>
    <property type="molecule type" value="Genomic_DNA"/>
</dbReference>
<keyword evidence="1" id="KW-0472">Membrane</keyword>
<dbReference type="InterPro" id="IPR003399">
    <property type="entry name" value="Mce/MlaD"/>
</dbReference>
<feature type="transmembrane region" description="Helical" evidence="1">
    <location>
        <begin position="7"/>
        <end position="28"/>
    </location>
</feature>
<dbReference type="AlphaFoldDB" id="A0A1A0QT85"/>
<dbReference type="GO" id="GO:0005576">
    <property type="term" value="C:extracellular region"/>
    <property type="evidence" value="ECO:0007669"/>
    <property type="project" value="TreeGrafter"/>
</dbReference>
<dbReference type="Proteomes" id="UP000093902">
    <property type="component" value="Unassembled WGS sequence"/>
</dbReference>
<dbReference type="InterPro" id="IPR052336">
    <property type="entry name" value="MlaD_Phospholipid_Transporter"/>
</dbReference>
<organism evidence="4 5">
    <name type="scientific">Mycolicibacterium peregrinum</name>
    <name type="common">Mycobacterium peregrinum</name>
    <dbReference type="NCBI Taxonomy" id="43304"/>
    <lineage>
        <taxon>Bacteria</taxon>
        <taxon>Bacillati</taxon>
        <taxon>Actinomycetota</taxon>
        <taxon>Actinomycetes</taxon>
        <taxon>Mycobacteriales</taxon>
        <taxon>Mycobacteriaceae</taxon>
        <taxon>Mycolicibacterium</taxon>
    </lineage>
</organism>
<sequence>MQYRKSSIMLSLFLITATVATWLVYVTLRREITGATNSYSAMFTDVSGLKTGDDVRIAGVRVGRVDHIDLDDTLARVTFQVVSDHTLYDDTTASVTYQNIIGQRYVGLSPGTAQHHTRLLNGGRIPVEKTRPSFDISNLLNGFEPLFTLLSPQQVDNLTNGIIEALQGNSGSVLTLITQTSALAQTLAGPDAVLGDVIHNLNDVTTVLAQQNSNLQTVISQSRDAISTLAGRREGLVSSVGSINAAMGRLAEIANAIYPDLQQLIQRDPGFLAHVTGPGRDRFSMYTANLILIWKGLARATQSGAYVDGLICDVNATIFASLGRVIPGVVKLASPGNVVQHSPICGK</sequence>
<gene>
    <name evidence="4" type="ORF">A5792_29805</name>
</gene>
<evidence type="ECO:0000256" key="1">
    <source>
        <dbReference type="SAM" id="Phobius"/>
    </source>
</evidence>
<dbReference type="RefSeq" id="WP_064936011.1">
    <property type="nucleotide sequence ID" value="NZ_LZSO01000039.1"/>
</dbReference>
<protein>
    <submittedName>
        <fullName evidence="4">Mammalian cell entry protein</fullName>
    </submittedName>
</protein>
<evidence type="ECO:0000313" key="5">
    <source>
        <dbReference type="Proteomes" id="UP000093902"/>
    </source>
</evidence>
<feature type="domain" description="Mce/MlaD" evidence="2">
    <location>
        <begin position="36"/>
        <end position="111"/>
    </location>
</feature>
<evidence type="ECO:0000259" key="3">
    <source>
        <dbReference type="Pfam" id="PF11887"/>
    </source>
</evidence>
<dbReference type="Pfam" id="PF11887">
    <property type="entry name" value="Mce4_CUP1"/>
    <property type="match status" value="1"/>
</dbReference>
<dbReference type="PANTHER" id="PTHR33371">
    <property type="entry name" value="INTERMEMBRANE PHOSPHOLIPID TRANSPORT SYSTEM BINDING PROTEIN MLAD-RELATED"/>
    <property type="match status" value="1"/>
</dbReference>
<proteinExistence type="predicted"/>
<keyword evidence="1" id="KW-1133">Transmembrane helix</keyword>
<dbReference type="InterPro" id="IPR005693">
    <property type="entry name" value="Mce"/>
</dbReference>